<accession>A0AB36FYG8</accession>
<name>A0AB36FYG8_ALTMA</name>
<organism evidence="2 3">
    <name type="scientific">Alteromonas macleodii</name>
    <name type="common">Pseudoalteromonas macleodii</name>
    <dbReference type="NCBI Taxonomy" id="28108"/>
    <lineage>
        <taxon>Bacteria</taxon>
        <taxon>Pseudomonadati</taxon>
        <taxon>Pseudomonadota</taxon>
        <taxon>Gammaproteobacteria</taxon>
        <taxon>Alteromonadales</taxon>
        <taxon>Alteromonadaceae</taxon>
        <taxon>Alteromonas/Salinimonas group</taxon>
        <taxon>Alteromonas</taxon>
    </lineage>
</organism>
<feature type="transmembrane region" description="Helical" evidence="1">
    <location>
        <begin position="32"/>
        <end position="49"/>
    </location>
</feature>
<keyword evidence="1" id="KW-0812">Transmembrane</keyword>
<sequence>MLELQRQREIAKKQQNLTKNKEISTTWVVKRFYFAAVTVYLTQNFLYIIERTKE</sequence>
<keyword evidence="3" id="KW-1185">Reference proteome</keyword>
<dbReference type="EMBL" id="MIPY01000003">
    <property type="protein sequence ID" value="OES38289.1"/>
    <property type="molecule type" value="Genomic_DNA"/>
</dbReference>
<evidence type="ECO:0000313" key="3">
    <source>
        <dbReference type="Proteomes" id="UP000095392"/>
    </source>
</evidence>
<protein>
    <submittedName>
        <fullName evidence="2">Uncharacterized protein</fullName>
    </submittedName>
</protein>
<dbReference type="AlphaFoldDB" id="A0AB36FYG8"/>
<comment type="caution">
    <text evidence="2">The sequence shown here is derived from an EMBL/GenBank/DDBJ whole genome shotgun (WGS) entry which is preliminary data.</text>
</comment>
<proteinExistence type="predicted"/>
<reference evidence="2 3" key="1">
    <citation type="submission" date="2016-09" db="EMBL/GenBank/DDBJ databases">
        <title>Draft Genome Sequence of four Alteromonas macleodii strains isolated from copper coupons and grown long-term at elevated copper levels.</title>
        <authorList>
            <person name="Cusick K."/>
            <person name="Dale J."/>
            <person name="Little B."/>
            <person name="Biffinger J."/>
        </authorList>
    </citation>
    <scope>NUCLEOTIDE SEQUENCE [LARGE SCALE GENOMIC DNA]</scope>
    <source>
        <strain evidence="2 3">KCP01</strain>
    </source>
</reference>
<keyword evidence="1" id="KW-0472">Membrane</keyword>
<evidence type="ECO:0000313" key="2">
    <source>
        <dbReference type="EMBL" id="OES38289.1"/>
    </source>
</evidence>
<evidence type="ECO:0000256" key="1">
    <source>
        <dbReference type="SAM" id="Phobius"/>
    </source>
</evidence>
<gene>
    <name evidence="2" type="ORF">BFV95_0176</name>
</gene>
<dbReference type="Proteomes" id="UP000095392">
    <property type="component" value="Unassembled WGS sequence"/>
</dbReference>
<keyword evidence="1" id="KW-1133">Transmembrane helix</keyword>